<sequence length="92" mass="9482">MTVLLTLFTCCTPLWVDGLLTAGAFWLFRPPLRIRTGPCSPAEAGAHAAPGVAPGLALARGVATNPHSAATAVVSVSSRRPALRPAIELPAR</sequence>
<reference evidence="1" key="1">
    <citation type="submission" date="2021-01" db="EMBL/GenBank/DDBJ databases">
        <title>Whole genome shotgun sequence of Planotetraspora thailandica NBRC 104271.</title>
        <authorList>
            <person name="Komaki H."/>
            <person name="Tamura T."/>
        </authorList>
    </citation>
    <scope>NUCLEOTIDE SEQUENCE</scope>
    <source>
        <strain evidence="1">NBRC 104271</strain>
    </source>
</reference>
<name>A0A8J3XTE2_9ACTN</name>
<proteinExistence type="predicted"/>
<accession>A0A8J3XTE2</accession>
<gene>
    <name evidence="1" type="ORF">Pth03_04440</name>
</gene>
<evidence type="ECO:0000313" key="1">
    <source>
        <dbReference type="EMBL" id="GII52055.1"/>
    </source>
</evidence>
<comment type="caution">
    <text evidence="1">The sequence shown here is derived from an EMBL/GenBank/DDBJ whole genome shotgun (WGS) entry which is preliminary data.</text>
</comment>
<protein>
    <submittedName>
        <fullName evidence="1">Uncharacterized protein</fullName>
    </submittedName>
</protein>
<keyword evidence="2" id="KW-1185">Reference proteome</keyword>
<dbReference type="AlphaFoldDB" id="A0A8J3XTE2"/>
<dbReference type="Proteomes" id="UP000605992">
    <property type="component" value="Unassembled WGS sequence"/>
</dbReference>
<organism evidence="1 2">
    <name type="scientific">Planotetraspora thailandica</name>
    <dbReference type="NCBI Taxonomy" id="487172"/>
    <lineage>
        <taxon>Bacteria</taxon>
        <taxon>Bacillati</taxon>
        <taxon>Actinomycetota</taxon>
        <taxon>Actinomycetes</taxon>
        <taxon>Streptosporangiales</taxon>
        <taxon>Streptosporangiaceae</taxon>
        <taxon>Planotetraspora</taxon>
    </lineage>
</organism>
<dbReference type="RefSeq" id="WP_203942358.1">
    <property type="nucleotide sequence ID" value="NZ_BOOR01000004.1"/>
</dbReference>
<dbReference type="EMBL" id="BOOR01000004">
    <property type="protein sequence ID" value="GII52055.1"/>
    <property type="molecule type" value="Genomic_DNA"/>
</dbReference>
<evidence type="ECO:0000313" key="2">
    <source>
        <dbReference type="Proteomes" id="UP000605992"/>
    </source>
</evidence>